<feature type="compositionally biased region" description="Polar residues" evidence="1">
    <location>
        <begin position="1272"/>
        <end position="1288"/>
    </location>
</feature>
<protein>
    <recommendedName>
        <fullName evidence="2">AAA+ ATPase domain-containing protein</fullName>
    </recommendedName>
</protein>
<organism evidence="3 4">
    <name type="scientific">Trichoderma aggressivum f. europaeum</name>
    <dbReference type="NCBI Taxonomy" id="173218"/>
    <lineage>
        <taxon>Eukaryota</taxon>
        <taxon>Fungi</taxon>
        <taxon>Dikarya</taxon>
        <taxon>Ascomycota</taxon>
        <taxon>Pezizomycotina</taxon>
        <taxon>Sordariomycetes</taxon>
        <taxon>Hypocreomycetidae</taxon>
        <taxon>Hypocreales</taxon>
        <taxon>Hypocreaceae</taxon>
        <taxon>Trichoderma</taxon>
    </lineage>
</organism>
<reference evidence="3" key="1">
    <citation type="submission" date="2023-11" db="EMBL/GenBank/DDBJ databases">
        <title>The genome sequences of three competitors of mushroom-forming fungi.</title>
        <authorList>
            <person name="Beijen E."/>
            <person name="Ohm R.A."/>
        </authorList>
    </citation>
    <scope>NUCLEOTIDE SEQUENCE</scope>
    <source>
        <strain evidence="3">CBS 100526</strain>
    </source>
</reference>
<dbReference type="InterPro" id="IPR056599">
    <property type="entry name" value="AAA_lid_fung"/>
</dbReference>
<dbReference type="Pfam" id="PF00004">
    <property type="entry name" value="AAA"/>
    <property type="match status" value="1"/>
</dbReference>
<dbReference type="InterPro" id="IPR054289">
    <property type="entry name" value="DUF7025"/>
</dbReference>
<feature type="region of interest" description="Disordered" evidence="1">
    <location>
        <begin position="1272"/>
        <end position="1291"/>
    </location>
</feature>
<dbReference type="EMBL" id="JAWRVG010000004">
    <property type="protein sequence ID" value="KAK4082795.1"/>
    <property type="molecule type" value="Genomic_DNA"/>
</dbReference>
<dbReference type="Proteomes" id="UP001273209">
    <property type="component" value="Unassembled WGS sequence"/>
</dbReference>
<dbReference type="Gene3D" id="3.40.50.300">
    <property type="entry name" value="P-loop containing nucleotide triphosphate hydrolases"/>
    <property type="match status" value="1"/>
</dbReference>
<dbReference type="InterPro" id="IPR003959">
    <property type="entry name" value="ATPase_AAA_core"/>
</dbReference>
<feature type="region of interest" description="Disordered" evidence="1">
    <location>
        <begin position="383"/>
        <end position="487"/>
    </location>
</feature>
<proteinExistence type="predicted"/>
<dbReference type="InterPro" id="IPR003593">
    <property type="entry name" value="AAA+_ATPase"/>
</dbReference>
<dbReference type="SUPFAM" id="SSF52540">
    <property type="entry name" value="P-loop containing nucleoside triphosphate hydrolases"/>
    <property type="match status" value="1"/>
</dbReference>
<feature type="compositionally biased region" description="Basic and acidic residues" evidence="1">
    <location>
        <begin position="427"/>
        <end position="462"/>
    </location>
</feature>
<feature type="compositionally biased region" description="Low complexity" evidence="1">
    <location>
        <begin position="18"/>
        <end position="30"/>
    </location>
</feature>
<gene>
    <name evidence="3" type="ORF">Triagg1_1685</name>
</gene>
<dbReference type="Pfam" id="PF22942">
    <property type="entry name" value="DUF7025"/>
    <property type="match status" value="1"/>
</dbReference>
<evidence type="ECO:0000313" key="3">
    <source>
        <dbReference type="EMBL" id="KAK4082795.1"/>
    </source>
</evidence>
<feature type="compositionally biased region" description="Polar residues" evidence="1">
    <location>
        <begin position="82"/>
        <end position="97"/>
    </location>
</feature>
<dbReference type="RefSeq" id="XP_062759224.1">
    <property type="nucleotide sequence ID" value="XM_062895782.1"/>
</dbReference>
<accession>A0AAE1JCR4</accession>
<evidence type="ECO:0000313" key="4">
    <source>
        <dbReference type="Proteomes" id="UP001273209"/>
    </source>
</evidence>
<keyword evidence="4" id="KW-1185">Reference proteome</keyword>
<dbReference type="InterPro" id="IPR027417">
    <property type="entry name" value="P-loop_NTPase"/>
</dbReference>
<feature type="region of interest" description="Disordered" evidence="1">
    <location>
        <begin position="1300"/>
        <end position="1338"/>
    </location>
</feature>
<sequence>MTLNGPLSEADESKTVDTASTMTSTLLASSQGDETHDGNAGPGELGTVAEDDGKPAAQGVARFVDDIETLKRKILELEQQAKAASSTKTEQENSPSEIETEREQYKRMEACLYKHRKEWEVNGGPGQWNLWSYNDYFSSGRMERRWHLNNDELYERPDPFNLSHDCEDKKGDSKADAYKEYDRDIDYGYRRERLRKNFEWDMDRLYLVEESEKRKRQQAPIDAKLENAQNAAPGKDAERVFAEPKLTRVSWAAFKGMESTTEELSCAIDILIGDPVIDDDARDHRRWYGYSNWQPRKAEIARDGKMHETNEDGQGALPERIRIHSTILRHILATILVPNGGEVLINSGYPSIVFVRPFKALFFCKPALLDWYTALKKKLEEEKNKPAVTEVSNIEGDAGTGKPENDPGSVSVVQDSTVGKPIAEEPTTEKLVEQTEERIEDSAKEEANTKEEKVEAGETEKENTEEEKAEEKETEGKKAEDDEDEDAKLDNFTKSPAALEHISCLLEFIDSDVSKRFSRLQEPDCRKVFFSDLWYLFRPGMEVIGSDGKQAYRVISVASAKHRVAAPWERWYNSITDDKRKTSPFSITCIYIDFDGKNIGPVTKVFDFKRFDGEKDITLLEVYPLQFHPVKQSDFDDSLWPEVEPLPPSQRYRRKLIQRGAMFLEVAAVKHMYYAGPTLEVRDDVEGQVVIDFETAFSVEDETQKQWKPILQPLIGNPAVEEDEDAADTRCRGRCCEGDVVYDDTHIDDQQKTEYLNGLLPKMTALNEQPSLALFPRSLKELRAGPENVPYASDEELVIMSYRVFGFVLRNRKWAKLDLSYMTAIHAPEVSAVLADEQARNSSGNKKPKTAFDRLVIEKEHRSMIVSLVAQHFRDKKLSSGQQQQFDIVKGKGKGLILLLHGAPGVGKTSTAEGIAELFKKPLFQITCGDLGTTAAEVEKALETNFALANRWDCILLLDEADVFLAARTKEDFVRNGLVAVFLRVMEYYAGILFLTTNRVGDFDEAFTSRIHISLYYPELDAGKTLEVFDNNLAMIEDRFAKKNRLINIENTKIRGFAATHFLQHKEARWNGRQIRNACQTALALAEYEAQGNSHEAILKPDALVNLNERHFEIVQNAYLEFADYMNKLYGIGAAQRAKEGRLRAVWIDENNNIVDTSGANNRGQDKKKAFLNSTQVQLPQQQTFMQNSSPQPQQYILQQQPQYSQNFQQHQDLQQQQQQQQQQQLFQQFGLPQQQYQHQNIVSPQPVYPNSNQMQMQMQLPNVPINQQQWNNRVDNTSNPAFQSPTLVQDPMQIPRSIAQQPPLSLSPPAVQQPQQQSIAQQLGQGIQSMYTASSTQ</sequence>
<dbReference type="GO" id="GO:0016887">
    <property type="term" value="F:ATP hydrolysis activity"/>
    <property type="evidence" value="ECO:0007669"/>
    <property type="project" value="InterPro"/>
</dbReference>
<dbReference type="GO" id="GO:0005524">
    <property type="term" value="F:ATP binding"/>
    <property type="evidence" value="ECO:0007669"/>
    <property type="project" value="InterPro"/>
</dbReference>
<dbReference type="Pfam" id="PF23232">
    <property type="entry name" value="AAA_lid_13"/>
    <property type="match status" value="1"/>
</dbReference>
<dbReference type="CDD" id="cd19481">
    <property type="entry name" value="RecA-like_protease"/>
    <property type="match status" value="1"/>
</dbReference>
<comment type="caution">
    <text evidence="3">The sequence shown here is derived from an EMBL/GenBank/DDBJ whole genome shotgun (WGS) entry which is preliminary data.</text>
</comment>
<name>A0AAE1JCR4_9HYPO</name>
<dbReference type="GeneID" id="87915687"/>
<feature type="region of interest" description="Disordered" evidence="1">
    <location>
        <begin position="80"/>
        <end position="102"/>
    </location>
</feature>
<feature type="region of interest" description="Disordered" evidence="1">
    <location>
        <begin position="216"/>
        <end position="239"/>
    </location>
</feature>
<feature type="compositionally biased region" description="Low complexity" evidence="1">
    <location>
        <begin position="1300"/>
        <end position="1330"/>
    </location>
</feature>
<dbReference type="PANTHER" id="PTHR46411">
    <property type="entry name" value="FAMILY ATPASE, PUTATIVE-RELATED"/>
    <property type="match status" value="1"/>
</dbReference>
<dbReference type="PANTHER" id="PTHR46411:SF2">
    <property type="entry name" value="AAA+ ATPASE DOMAIN-CONTAINING PROTEIN"/>
    <property type="match status" value="1"/>
</dbReference>
<dbReference type="SMART" id="SM00382">
    <property type="entry name" value="AAA"/>
    <property type="match status" value="1"/>
</dbReference>
<feature type="region of interest" description="Disordered" evidence="1">
    <location>
        <begin position="1"/>
        <end position="57"/>
    </location>
</feature>
<evidence type="ECO:0000256" key="1">
    <source>
        <dbReference type="SAM" id="MobiDB-lite"/>
    </source>
</evidence>
<feature type="domain" description="AAA+ ATPase" evidence="2">
    <location>
        <begin position="894"/>
        <end position="1019"/>
    </location>
</feature>
<feature type="compositionally biased region" description="Basic and acidic residues" evidence="1">
    <location>
        <begin position="469"/>
        <end position="480"/>
    </location>
</feature>
<evidence type="ECO:0000259" key="2">
    <source>
        <dbReference type="SMART" id="SM00382"/>
    </source>
</evidence>